<evidence type="ECO:0000313" key="3">
    <source>
        <dbReference type="Proteomes" id="UP000618795"/>
    </source>
</evidence>
<evidence type="ECO:0000256" key="1">
    <source>
        <dbReference type="SAM" id="MobiDB-lite"/>
    </source>
</evidence>
<feature type="compositionally biased region" description="Basic and acidic residues" evidence="1">
    <location>
        <begin position="67"/>
        <end position="85"/>
    </location>
</feature>
<feature type="compositionally biased region" description="Pro residues" evidence="1">
    <location>
        <begin position="125"/>
        <end position="156"/>
    </location>
</feature>
<proteinExistence type="predicted"/>
<evidence type="ECO:0000313" key="2">
    <source>
        <dbReference type="EMBL" id="GGU90293.1"/>
    </source>
</evidence>
<dbReference type="Proteomes" id="UP000618795">
    <property type="component" value="Unassembled WGS sequence"/>
</dbReference>
<reference evidence="2" key="1">
    <citation type="journal article" date="2014" name="Int. J. Syst. Evol. Microbiol.">
        <title>Complete genome sequence of Corynebacterium casei LMG S-19264T (=DSM 44701T), isolated from a smear-ripened cheese.</title>
        <authorList>
            <consortium name="US DOE Joint Genome Institute (JGI-PGF)"/>
            <person name="Walter F."/>
            <person name="Albersmeier A."/>
            <person name="Kalinowski J."/>
            <person name="Ruckert C."/>
        </authorList>
    </citation>
    <scope>NUCLEOTIDE SEQUENCE</scope>
    <source>
        <strain evidence="2">JCM 4369</strain>
    </source>
</reference>
<dbReference type="EMBL" id="BMTD01000004">
    <property type="protein sequence ID" value="GGU90293.1"/>
    <property type="molecule type" value="Genomic_DNA"/>
</dbReference>
<reference evidence="2" key="2">
    <citation type="submission" date="2020-09" db="EMBL/GenBank/DDBJ databases">
        <authorList>
            <person name="Sun Q."/>
            <person name="Ohkuma M."/>
        </authorList>
    </citation>
    <scope>NUCLEOTIDE SEQUENCE</scope>
    <source>
        <strain evidence="2">JCM 4369</strain>
    </source>
</reference>
<accession>A0A918MB61</accession>
<keyword evidence="3" id="KW-1185">Reference proteome</keyword>
<feature type="compositionally biased region" description="Pro residues" evidence="1">
    <location>
        <begin position="97"/>
        <end position="117"/>
    </location>
</feature>
<sequence length="163" mass="17838">MQADEIRSRFDGRGQVELRLGTGHRALAERIAHALGYRLVLAEQLSGPSAVLLGYRGPVTVRLLFRRDDDPRARRRAERTIERLRAGGPVLADDEPPPPPPPPPAPAPPLTPRPPQPRPRRSLEPQPPPPVGAPRPRIPPRPPCPPPPPPPAPPGPSRARRPR</sequence>
<comment type="caution">
    <text evidence="2">The sequence shown here is derived from an EMBL/GenBank/DDBJ whole genome shotgun (WGS) entry which is preliminary data.</text>
</comment>
<name>A0A918MB61_9ACTN</name>
<feature type="region of interest" description="Disordered" evidence="1">
    <location>
        <begin position="67"/>
        <end position="163"/>
    </location>
</feature>
<organism evidence="2 3">
    <name type="scientific">Streptomyces filipinensis</name>
    <dbReference type="NCBI Taxonomy" id="66887"/>
    <lineage>
        <taxon>Bacteria</taxon>
        <taxon>Bacillati</taxon>
        <taxon>Actinomycetota</taxon>
        <taxon>Actinomycetes</taxon>
        <taxon>Kitasatosporales</taxon>
        <taxon>Streptomycetaceae</taxon>
        <taxon>Streptomyces</taxon>
    </lineage>
</organism>
<dbReference type="AlphaFoldDB" id="A0A918MB61"/>
<dbReference type="RefSeq" id="WP_191873555.1">
    <property type="nucleotide sequence ID" value="NZ_BMTD01000004.1"/>
</dbReference>
<protein>
    <submittedName>
        <fullName evidence="2">Uncharacterized protein</fullName>
    </submittedName>
</protein>
<gene>
    <name evidence="2" type="ORF">GCM10010260_25870</name>
</gene>